<gene>
    <name evidence="4" type="primary">hemW</name>
    <name evidence="4" type="ORF">ITJ86_02615</name>
</gene>
<dbReference type="Gene3D" id="3.80.30.20">
    <property type="entry name" value="tm_1862 like domain"/>
    <property type="match status" value="1"/>
</dbReference>
<keyword evidence="2" id="KW-0349">Heme</keyword>
<comment type="similarity">
    <text evidence="1">Belongs to the anaerobic coproporphyrinogen-III oxidase family. HemW subfamily.</text>
</comment>
<keyword evidence="2" id="KW-0143">Chaperone</keyword>
<dbReference type="NCBIfam" id="TIGR00539">
    <property type="entry name" value="hemN_rel"/>
    <property type="match status" value="1"/>
</dbReference>
<dbReference type="Proteomes" id="UP000611215">
    <property type="component" value="Unassembled WGS sequence"/>
</dbReference>
<keyword evidence="2" id="KW-0411">Iron-sulfur</keyword>
<evidence type="ECO:0000259" key="3">
    <source>
        <dbReference type="PROSITE" id="PS51918"/>
    </source>
</evidence>
<keyword evidence="2" id="KW-0004">4Fe-4S</keyword>
<keyword evidence="5" id="KW-1185">Reference proteome</keyword>
<dbReference type="PANTHER" id="PTHR13932">
    <property type="entry name" value="COPROPORPHYRINIGEN III OXIDASE"/>
    <property type="match status" value="1"/>
</dbReference>
<dbReference type="SFLD" id="SFLDF00562">
    <property type="entry name" value="HemN-like__clustered_with_heat"/>
    <property type="match status" value="1"/>
</dbReference>
<comment type="function">
    <text evidence="2">Probably acts as a heme chaperone, transferring heme to an unknown acceptor. Binds one molecule of heme per monomer, possibly covalently. Binds 1 [4Fe-4S] cluster. The cluster is coordinated with 3 cysteines and an exchangeable S-adenosyl-L-methionine.</text>
</comment>
<sequence>MSGIYIHIPFCKQACHYCDFHFSTSLKKKDELVNALCRELVLRKDEFKNTSVETIYFGGGTPSLLANEELQVLIDSVYQNYQISEHPEITLEANPDDLSKDRIIELAKSPINRLSIGIQSFFEADLKLMNRAHNANEAIECLSVATRHFDNISLDLIYGIPGASNTQWLKNIEMALEFNVPHISSYALTVEPKTALASFIKKGVIEDVDDEQAHQQFHLLKETLEASGFVHYELSNFGKESYFSRNNSAYWQGKSYLGIGPSAHSFNGKQRGWNVSNNSKYIKAIQQNELPIEIETLTPTDQYNEYVMTGLRTIWGVSFYKVENDFGTVFKDYLIEQSKVFINQQLLYIDDGHLRVTKQGQFLSDGISSELFMLNSF</sequence>
<dbReference type="SFLD" id="SFLDG01065">
    <property type="entry name" value="anaerobic_coproporphyrinogen-I"/>
    <property type="match status" value="1"/>
</dbReference>
<dbReference type="InterPro" id="IPR007197">
    <property type="entry name" value="rSAM"/>
</dbReference>
<keyword evidence="2" id="KW-0949">S-adenosyl-L-methionine</keyword>
<dbReference type="SMART" id="SM00729">
    <property type="entry name" value="Elp3"/>
    <property type="match status" value="1"/>
</dbReference>
<dbReference type="InterPro" id="IPR010723">
    <property type="entry name" value="HemN_C"/>
</dbReference>
<proteinExistence type="inferred from homology"/>
<keyword evidence="2" id="KW-0963">Cytoplasm</keyword>
<dbReference type="SFLD" id="SFLDS00029">
    <property type="entry name" value="Radical_SAM"/>
    <property type="match status" value="1"/>
</dbReference>
<dbReference type="PROSITE" id="PS51918">
    <property type="entry name" value="RADICAL_SAM"/>
    <property type="match status" value="1"/>
</dbReference>
<name>A0ABS0EF13_9FLAO</name>
<feature type="domain" description="Radical SAM core" evidence="3">
    <location>
        <begin position="1"/>
        <end position="230"/>
    </location>
</feature>
<comment type="subcellular location">
    <subcellularLocation>
        <location evidence="2">Cytoplasm</location>
    </subcellularLocation>
</comment>
<dbReference type="SUPFAM" id="SSF102114">
    <property type="entry name" value="Radical SAM enzymes"/>
    <property type="match status" value="1"/>
</dbReference>
<dbReference type="InterPro" id="IPR058240">
    <property type="entry name" value="rSAM_sf"/>
</dbReference>
<dbReference type="Pfam" id="PF06969">
    <property type="entry name" value="HemN_C"/>
    <property type="match status" value="1"/>
</dbReference>
<dbReference type="InterPro" id="IPR034505">
    <property type="entry name" value="Coproporphyrinogen-III_oxidase"/>
</dbReference>
<dbReference type="RefSeq" id="WP_195870040.1">
    <property type="nucleotide sequence ID" value="NZ_JADOET010000001.1"/>
</dbReference>
<organism evidence="4 5">
    <name type="scientific">Winogradskyella marina</name>
    <dbReference type="NCBI Taxonomy" id="2785530"/>
    <lineage>
        <taxon>Bacteria</taxon>
        <taxon>Pseudomonadati</taxon>
        <taxon>Bacteroidota</taxon>
        <taxon>Flavobacteriia</taxon>
        <taxon>Flavobacteriales</taxon>
        <taxon>Flavobacteriaceae</taxon>
        <taxon>Winogradskyella</taxon>
    </lineage>
</organism>
<dbReference type="SFLD" id="SFLDF00288">
    <property type="entry name" value="HemN-like__clustered_with_nucl"/>
    <property type="match status" value="1"/>
</dbReference>
<keyword evidence="2" id="KW-0408">Iron</keyword>
<dbReference type="CDD" id="cd01335">
    <property type="entry name" value="Radical_SAM"/>
    <property type="match status" value="1"/>
</dbReference>
<reference evidence="4 5" key="1">
    <citation type="submission" date="2020-11" db="EMBL/GenBank/DDBJ databases">
        <title>Winogradskyella marina sp. nov., isolated from marine sediment.</title>
        <authorList>
            <person name="Bo J."/>
            <person name="Wang S."/>
            <person name="Song X."/>
            <person name="Du Z."/>
        </authorList>
    </citation>
    <scope>NUCLEOTIDE SEQUENCE [LARGE SCALE GENOMIC DNA]</scope>
    <source>
        <strain evidence="4 5">F6397</strain>
    </source>
</reference>
<evidence type="ECO:0000313" key="5">
    <source>
        <dbReference type="Proteomes" id="UP000611215"/>
    </source>
</evidence>
<dbReference type="InterPro" id="IPR006638">
    <property type="entry name" value="Elp3/MiaA/NifB-like_rSAM"/>
</dbReference>
<keyword evidence="2" id="KW-0479">Metal-binding</keyword>
<protein>
    <recommendedName>
        <fullName evidence="2">Heme chaperone HemW</fullName>
    </recommendedName>
</protein>
<dbReference type="InterPro" id="IPR023404">
    <property type="entry name" value="rSAM_horseshoe"/>
</dbReference>
<dbReference type="Pfam" id="PF04055">
    <property type="entry name" value="Radical_SAM"/>
    <property type="match status" value="1"/>
</dbReference>
<evidence type="ECO:0000256" key="1">
    <source>
        <dbReference type="ARBA" id="ARBA00006100"/>
    </source>
</evidence>
<evidence type="ECO:0000256" key="2">
    <source>
        <dbReference type="RuleBase" id="RU364116"/>
    </source>
</evidence>
<comment type="caution">
    <text evidence="4">The sequence shown here is derived from an EMBL/GenBank/DDBJ whole genome shotgun (WGS) entry which is preliminary data.</text>
</comment>
<dbReference type="PANTHER" id="PTHR13932:SF5">
    <property type="entry name" value="RADICAL S-ADENOSYL METHIONINE DOMAIN-CONTAINING PROTEIN 1, MITOCHONDRIAL"/>
    <property type="match status" value="1"/>
</dbReference>
<evidence type="ECO:0000313" key="4">
    <source>
        <dbReference type="EMBL" id="MBF8148771.1"/>
    </source>
</evidence>
<dbReference type="InterPro" id="IPR004559">
    <property type="entry name" value="HemW-like"/>
</dbReference>
<accession>A0ABS0EF13</accession>
<dbReference type="EMBL" id="JADOET010000001">
    <property type="protein sequence ID" value="MBF8148771.1"/>
    <property type="molecule type" value="Genomic_DNA"/>
</dbReference>